<protein>
    <recommendedName>
        <fullName evidence="9">C-C motif chemokine</fullName>
    </recommendedName>
</protein>
<evidence type="ECO:0000259" key="10">
    <source>
        <dbReference type="SMART" id="SM00199"/>
    </source>
</evidence>
<feature type="domain" description="Chemokine interleukin-8-like" evidence="10">
    <location>
        <begin position="28"/>
        <end position="86"/>
    </location>
</feature>
<comment type="subunit">
    <text evidence="8">Self-associates. Also heterodimer of MIP-1-alpha(4-69) and MIP-1-beta(3-69). Interacts with CCR1.</text>
</comment>
<dbReference type="PANTHER" id="PTHR12015">
    <property type="entry name" value="SMALL INDUCIBLE CYTOKINE A"/>
    <property type="match status" value="1"/>
</dbReference>
<name>A0A3B1KBM5_ASTMX</name>
<dbReference type="PANTHER" id="PTHR12015:SF183">
    <property type="entry name" value="C-C MOTIF CHEMOKINE 3"/>
    <property type="match status" value="1"/>
</dbReference>
<dbReference type="AlphaFoldDB" id="A0A3B1KBM5"/>
<sequence length="108" mass="11848">MKPYCIAAICLLLFAFCSLTLGQSSHEPEKCCFGYINAKIPAAIVERFETTSPACKMPGVIFHTNRQLERCANPAEKWVQRLMGIVKNRMLNVSTPPAASGDSTQVAN</sequence>
<dbReference type="FunFam" id="2.40.50.40:FF:000002">
    <property type="entry name" value="C-C motif chemokine"/>
    <property type="match status" value="1"/>
</dbReference>
<dbReference type="SMART" id="SM00199">
    <property type="entry name" value="SCY"/>
    <property type="match status" value="1"/>
</dbReference>
<feature type="signal peptide" evidence="9">
    <location>
        <begin position="1"/>
        <end position="22"/>
    </location>
</feature>
<evidence type="ECO:0000256" key="6">
    <source>
        <dbReference type="ARBA" id="ARBA00023157"/>
    </source>
</evidence>
<dbReference type="InterPro" id="IPR000827">
    <property type="entry name" value="Chemokine_CC_CS"/>
</dbReference>
<dbReference type="Pfam" id="PF00048">
    <property type="entry name" value="IL8"/>
    <property type="match status" value="1"/>
</dbReference>
<keyword evidence="5 9" id="KW-0732">Signal</keyword>
<dbReference type="GeneTree" id="ENSGT01100000263482"/>
<dbReference type="InParanoid" id="A0A3B1KBM5"/>
<comment type="similarity">
    <text evidence="2 9">Belongs to the intercrine beta (chemokine CC) family.</text>
</comment>
<dbReference type="Ensembl" id="ENSAMXT00000055973.1">
    <property type="protein sequence ID" value="ENSAMXP00000051475.1"/>
    <property type="gene ID" value="ENSAMXG00000040667.1"/>
</dbReference>
<accession>A0A3B1KBM5</accession>
<dbReference type="GO" id="GO:0005615">
    <property type="term" value="C:extracellular space"/>
    <property type="evidence" value="ECO:0007669"/>
    <property type="project" value="UniProtKB-KW"/>
</dbReference>
<evidence type="ECO:0000256" key="4">
    <source>
        <dbReference type="ARBA" id="ARBA00022525"/>
    </source>
</evidence>
<keyword evidence="4 9" id="KW-0964">Secreted</keyword>
<keyword evidence="3 9" id="KW-0202">Cytokine</keyword>
<dbReference type="Gene3D" id="2.40.50.40">
    <property type="match status" value="1"/>
</dbReference>
<evidence type="ECO:0000256" key="5">
    <source>
        <dbReference type="ARBA" id="ARBA00022729"/>
    </source>
</evidence>
<evidence type="ECO:0000313" key="11">
    <source>
        <dbReference type="Ensembl" id="ENSAMXP00000051475.1"/>
    </source>
</evidence>
<keyword evidence="9" id="KW-0145">Chemotaxis</keyword>
<proteinExistence type="inferred from homology"/>
<reference evidence="11" key="3">
    <citation type="submission" date="2025-08" db="UniProtKB">
        <authorList>
            <consortium name="Ensembl"/>
        </authorList>
    </citation>
    <scope>IDENTIFICATION</scope>
</reference>
<dbReference type="FunCoup" id="A0A3B1KBM5">
    <property type="interactions" value="555"/>
</dbReference>
<evidence type="ECO:0000256" key="9">
    <source>
        <dbReference type="RuleBase" id="RU361150"/>
    </source>
</evidence>
<dbReference type="InterPro" id="IPR001811">
    <property type="entry name" value="Chemokine_IL8-like_dom"/>
</dbReference>
<dbReference type="STRING" id="7994.ENSAMXP00000051475"/>
<dbReference type="GO" id="GO:0008009">
    <property type="term" value="F:chemokine activity"/>
    <property type="evidence" value="ECO:0007669"/>
    <property type="project" value="InterPro"/>
</dbReference>
<dbReference type="InterPro" id="IPR036048">
    <property type="entry name" value="Interleukin_8-like_sf"/>
</dbReference>
<evidence type="ECO:0000256" key="7">
    <source>
        <dbReference type="ARBA" id="ARBA00044740"/>
    </source>
</evidence>
<dbReference type="OrthoDB" id="9447832at2759"/>
<evidence type="ECO:0000256" key="8">
    <source>
        <dbReference type="ARBA" id="ARBA00046726"/>
    </source>
</evidence>
<dbReference type="PROSITE" id="PS00472">
    <property type="entry name" value="SMALL_CYTOKINES_CC"/>
    <property type="match status" value="1"/>
</dbReference>
<evidence type="ECO:0000256" key="2">
    <source>
        <dbReference type="ARBA" id="ARBA00010868"/>
    </source>
</evidence>
<feature type="chain" id="PRO_5017105493" description="C-C motif chemokine" evidence="9">
    <location>
        <begin position="23"/>
        <end position="108"/>
    </location>
</feature>
<dbReference type="Bgee" id="ENSAMXG00000040667">
    <property type="expression patterns" value="Expressed in zone of skin and 8 other cell types or tissues"/>
</dbReference>
<dbReference type="Proteomes" id="UP000018467">
    <property type="component" value="Unassembled WGS sequence"/>
</dbReference>
<evidence type="ECO:0000256" key="1">
    <source>
        <dbReference type="ARBA" id="ARBA00004613"/>
    </source>
</evidence>
<dbReference type="GO" id="GO:0006955">
    <property type="term" value="P:immune response"/>
    <property type="evidence" value="ECO:0007669"/>
    <property type="project" value="InterPro"/>
</dbReference>
<keyword evidence="6" id="KW-1015">Disulfide bond</keyword>
<dbReference type="InterPro" id="IPR039809">
    <property type="entry name" value="Chemokine_b/g/d"/>
</dbReference>
<reference evidence="12" key="2">
    <citation type="journal article" date="2014" name="Nat. Commun.">
        <title>The cavefish genome reveals candidate genes for eye loss.</title>
        <authorList>
            <person name="McGaugh S.E."/>
            <person name="Gross J.B."/>
            <person name="Aken B."/>
            <person name="Blin M."/>
            <person name="Borowsky R."/>
            <person name="Chalopin D."/>
            <person name="Hinaux H."/>
            <person name="Jeffery W.R."/>
            <person name="Keene A."/>
            <person name="Ma L."/>
            <person name="Minx P."/>
            <person name="Murphy D."/>
            <person name="O'Quin K.E."/>
            <person name="Retaux S."/>
            <person name="Rohner N."/>
            <person name="Searle S.M."/>
            <person name="Stahl B.A."/>
            <person name="Tabin C."/>
            <person name="Volff J.N."/>
            <person name="Yoshizawa M."/>
            <person name="Warren W.C."/>
        </authorList>
    </citation>
    <scope>NUCLEOTIDE SEQUENCE [LARGE SCALE GENOMIC DNA]</scope>
    <source>
        <strain evidence="12">female</strain>
    </source>
</reference>
<dbReference type="CDD" id="cd00272">
    <property type="entry name" value="Chemokine_CC"/>
    <property type="match status" value="1"/>
</dbReference>
<evidence type="ECO:0000313" key="12">
    <source>
        <dbReference type="Proteomes" id="UP000018467"/>
    </source>
</evidence>
<comment type="subcellular location">
    <subcellularLocation>
        <location evidence="1 9">Secreted</location>
    </subcellularLocation>
</comment>
<dbReference type="SUPFAM" id="SSF54117">
    <property type="entry name" value="Interleukin 8-like chemokines"/>
    <property type="match status" value="1"/>
</dbReference>
<reference evidence="11" key="4">
    <citation type="submission" date="2025-09" db="UniProtKB">
        <authorList>
            <consortium name="Ensembl"/>
        </authorList>
    </citation>
    <scope>IDENTIFICATION</scope>
</reference>
<evidence type="ECO:0000256" key="3">
    <source>
        <dbReference type="ARBA" id="ARBA00022514"/>
    </source>
</evidence>
<reference evidence="12" key="1">
    <citation type="submission" date="2013-03" db="EMBL/GenBank/DDBJ databases">
        <authorList>
            <person name="Jeffery W."/>
            <person name="Warren W."/>
            <person name="Wilson R.K."/>
        </authorList>
    </citation>
    <scope>NUCLEOTIDE SEQUENCE</scope>
    <source>
        <strain evidence="12">female</strain>
    </source>
</reference>
<comment type="function">
    <text evidence="7">Monokine with inflammatory and chemokinetic properties. Binds to CCR1, CCR4 and CCR5. One of the major HIV-suppressive factors produced by CD8+ T-cells. Recombinant MIP-1-alpha induces a dose-dependent inhibition of different strains of HIV-1, HIV-2, and simian immunodeficiency virus (SIV).</text>
</comment>
<organism evidence="11 12">
    <name type="scientific">Astyanax mexicanus</name>
    <name type="common">Blind cave fish</name>
    <name type="synonym">Astyanax fasciatus mexicanus</name>
    <dbReference type="NCBI Taxonomy" id="7994"/>
    <lineage>
        <taxon>Eukaryota</taxon>
        <taxon>Metazoa</taxon>
        <taxon>Chordata</taxon>
        <taxon>Craniata</taxon>
        <taxon>Vertebrata</taxon>
        <taxon>Euteleostomi</taxon>
        <taxon>Actinopterygii</taxon>
        <taxon>Neopterygii</taxon>
        <taxon>Teleostei</taxon>
        <taxon>Ostariophysi</taxon>
        <taxon>Characiformes</taxon>
        <taxon>Characoidei</taxon>
        <taxon>Acestrorhamphidae</taxon>
        <taxon>Acestrorhamphinae</taxon>
        <taxon>Astyanax</taxon>
    </lineage>
</organism>
<keyword evidence="12" id="KW-1185">Reference proteome</keyword>